<accession>A0A9W6INE0</accession>
<feature type="binding site" evidence="5">
    <location>
        <position position="81"/>
    </location>
    <ligand>
        <name>Fe cation</name>
        <dbReference type="ChEBI" id="CHEBI:24875"/>
        <note>catalytic</note>
    </ligand>
</feature>
<dbReference type="AlphaFoldDB" id="A0A9W6INE0"/>
<keyword evidence="4 5" id="KW-0408">Iron</keyword>
<dbReference type="EC" id="1.13.11.-" evidence="6"/>
<dbReference type="Pfam" id="PF03055">
    <property type="entry name" value="RPE65"/>
    <property type="match status" value="1"/>
</dbReference>
<evidence type="ECO:0000256" key="5">
    <source>
        <dbReference type="PIRSR" id="PIRSR604294-1"/>
    </source>
</evidence>
<evidence type="ECO:0000313" key="8">
    <source>
        <dbReference type="Proteomes" id="UP001143486"/>
    </source>
</evidence>
<dbReference type="EMBL" id="BSFE01000006">
    <property type="protein sequence ID" value="GLK52714.1"/>
    <property type="molecule type" value="Genomic_DNA"/>
</dbReference>
<dbReference type="InterPro" id="IPR004294">
    <property type="entry name" value="Carotenoid_Oase"/>
</dbReference>
<dbReference type="PANTHER" id="PTHR10543:SF89">
    <property type="entry name" value="CAROTENOID 9,10(9',10')-CLEAVAGE DIOXYGENASE 1"/>
    <property type="match status" value="1"/>
</dbReference>
<evidence type="ECO:0000256" key="6">
    <source>
        <dbReference type="RuleBase" id="RU364048"/>
    </source>
</evidence>
<protein>
    <recommendedName>
        <fullName evidence="6">Dioxygenase</fullName>
        <ecNumber evidence="6">1.13.11.-</ecNumber>
    </recommendedName>
</protein>
<name>A0A9W6INE0_9PROT</name>
<gene>
    <name evidence="7" type="ORF">GCM10017621_22220</name>
</gene>
<dbReference type="PANTHER" id="PTHR10543">
    <property type="entry name" value="BETA-CAROTENE DIOXYGENASE"/>
    <property type="match status" value="1"/>
</dbReference>
<keyword evidence="6" id="KW-0223">Dioxygenase</keyword>
<comment type="caution">
    <text evidence="7">The sequence shown here is derived from an EMBL/GenBank/DDBJ whole genome shotgun (WGS) entry which is preliminary data.</text>
</comment>
<dbReference type="GO" id="GO:0010436">
    <property type="term" value="F:carotenoid dioxygenase activity"/>
    <property type="evidence" value="ECO:0007669"/>
    <property type="project" value="TreeGrafter"/>
</dbReference>
<proteinExistence type="inferred from homology"/>
<evidence type="ECO:0000313" key="7">
    <source>
        <dbReference type="EMBL" id="GLK52714.1"/>
    </source>
</evidence>
<dbReference type="GO" id="GO:0016121">
    <property type="term" value="P:carotene catabolic process"/>
    <property type="evidence" value="ECO:0007669"/>
    <property type="project" value="TreeGrafter"/>
</dbReference>
<sequence length="87" mass="9916">MRRDLASGETRRFDFGSDIVVEEPLFIPASDRAQEGEGWLVHTALNKRARASELHVFDARRVDDGPVGSWRLPYANPYGFHGCWRSL</sequence>
<comment type="similarity">
    <text evidence="1 6">Belongs to the carotenoid oxygenase family.</text>
</comment>
<evidence type="ECO:0000256" key="1">
    <source>
        <dbReference type="ARBA" id="ARBA00006787"/>
    </source>
</evidence>
<reference evidence="7" key="1">
    <citation type="journal article" date="2014" name="Int. J. Syst. Evol. Microbiol.">
        <title>Complete genome sequence of Corynebacterium casei LMG S-19264T (=DSM 44701T), isolated from a smear-ripened cheese.</title>
        <authorList>
            <consortium name="US DOE Joint Genome Institute (JGI-PGF)"/>
            <person name="Walter F."/>
            <person name="Albersmeier A."/>
            <person name="Kalinowski J."/>
            <person name="Ruckert C."/>
        </authorList>
    </citation>
    <scope>NUCLEOTIDE SEQUENCE</scope>
    <source>
        <strain evidence="7">VKM B-1513</strain>
    </source>
</reference>
<dbReference type="GO" id="GO:0046872">
    <property type="term" value="F:metal ion binding"/>
    <property type="evidence" value="ECO:0007669"/>
    <property type="project" value="UniProtKB-KW"/>
</dbReference>
<keyword evidence="3 6" id="KW-0560">Oxidoreductase</keyword>
<evidence type="ECO:0000256" key="4">
    <source>
        <dbReference type="ARBA" id="ARBA00023004"/>
    </source>
</evidence>
<comment type="cofactor">
    <cofactor evidence="5 6">
        <name>Fe(2+)</name>
        <dbReference type="ChEBI" id="CHEBI:29033"/>
    </cofactor>
    <text evidence="5 6">Binds 1 Fe(2+) ion per subunit.</text>
</comment>
<reference evidence="7" key="2">
    <citation type="submission" date="2023-01" db="EMBL/GenBank/DDBJ databases">
        <authorList>
            <person name="Sun Q."/>
            <person name="Evtushenko L."/>
        </authorList>
    </citation>
    <scope>NUCLEOTIDE SEQUENCE</scope>
    <source>
        <strain evidence="7">VKM B-1513</strain>
    </source>
</reference>
<keyword evidence="2 5" id="KW-0479">Metal-binding</keyword>
<keyword evidence="8" id="KW-1185">Reference proteome</keyword>
<evidence type="ECO:0000256" key="3">
    <source>
        <dbReference type="ARBA" id="ARBA00023002"/>
    </source>
</evidence>
<dbReference type="Proteomes" id="UP001143486">
    <property type="component" value="Unassembled WGS sequence"/>
</dbReference>
<organism evidence="7 8">
    <name type="scientific">Maricaulis virginensis</name>
    <dbReference type="NCBI Taxonomy" id="144022"/>
    <lineage>
        <taxon>Bacteria</taxon>
        <taxon>Pseudomonadati</taxon>
        <taxon>Pseudomonadota</taxon>
        <taxon>Alphaproteobacteria</taxon>
        <taxon>Maricaulales</taxon>
        <taxon>Maricaulaceae</taxon>
        <taxon>Maricaulis</taxon>
    </lineage>
</organism>
<evidence type="ECO:0000256" key="2">
    <source>
        <dbReference type="ARBA" id="ARBA00022723"/>
    </source>
</evidence>